<organism evidence="3 4">
    <name type="scientific">Segetibacter aerophilus</name>
    <dbReference type="NCBI Taxonomy" id="670293"/>
    <lineage>
        <taxon>Bacteria</taxon>
        <taxon>Pseudomonadati</taxon>
        <taxon>Bacteroidota</taxon>
        <taxon>Chitinophagia</taxon>
        <taxon>Chitinophagales</taxon>
        <taxon>Chitinophagaceae</taxon>
        <taxon>Segetibacter</taxon>
    </lineage>
</organism>
<dbReference type="AlphaFoldDB" id="A0A512BGQ3"/>
<dbReference type="GO" id="GO:0000166">
    <property type="term" value="F:nucleotide binding"/>
    <property type="evidence" value="ECO:0007669"/>
    <property type="project" value="InterPro"/>
</dbReference>
<dbReference type="EMBL" id="BJYT01000015">
    <property type="protein sequence ID" value="GEO11007.1"/>
    <property type="molecule type" value="Genomic_DNA"/>
</dbReference>
<dbReference type="Gene3D" id="3.40.50.720">
    <property type="entry name" value="NAD(P)-binding Rossmann-like Domain"/>
    <property type="match status" value="1"/>
</dbReference>
<dbReference type="Pfam" id="PF01408">
    <property type="entry name" value="GFO_IDH_MocA"/>
    <property type="match status" value="1"/>
</dbReference>
<dbReference type="Pfam" id="PF22725">
    <property type="entry name" value="GFO_IDH_MocA_C3"/>
    <property type="match status" value="1"/>
</dbReference>
<feature type="domain" description="Gfo/Idh/MocA-like oxidoreductase N-terminal" evidence="1">
    <location>
        <begin position="5"/>
        <end position="120"/>
    </location>
</feature>
<dbReference type="Gene3D" id="3.30.360.10">
    <property type="entry name" value="Dihydrodipicolinate Reductase, domain 2"/>
    <property type="match status" value="1"/>
</dbReference>
<dbReference type="InterPro" id="IPR055170">
    <property type="entry name" value="GFO_IDH_MocA-like_dom"/>
</dbReference>
<dbReference type="OrthoDB" id="9795543at2"/>
<proteinExistence type="predicted"/>
<dbReference type="InterPro" id="IPR052515">
    <property type="entry name" value="Gfo/Idh/MocA_Oxidoreductase"/>
</dbReference>
<dbReference type="RefSeq" id="WP_147205119.1">
    <property type="nucleotide sequence ID" value="NZ_BJYT01000015.1"/>
</dbReference>
<dbReference type="InterPro" id="IPR000683">
    <property type="entry name" value="Gfo/Idh/MocA-like_OxRdtase_N"/>
</dbReference>
<dbReference type="PANTHER" id="PTHR43249">
    <property type="entry name" value="UDP-N-ACETYL-2-AMINO-2-DEOXY-D-GLUCURONATE OXIDASE"/>
    <property type="match status" value="1"/>
</dbReference>
<evidence type="ECO:0000259" key="2">
    <source>
        <dbReference type="Pfam" id="PF22725"/>
    </source>
</evidence>
<accession>A0A512BGQ3</accession>
<reference evidence="3 4" key="1">
    <citation type="submission" date="2019-07" db="EMBL/GenBank/DDBJ databases">
        <title>Whole genome shotgun sequence of Segetibacter aerophilus NBRC 106135.</title>
        <authorList>
            <person name="Hosoyama A."/>
            <person name="Uohara A."/>
            <person name="Ohji S."/>
            <person name="Ichikawa N."/>
        </authorList>
    </citation>
    <scope>NUCLEOTIDE SEQUENCE [LARGE SCALE GENOMIC DNA]</scope>
    <source>
        <strain evidence="3 4">NBRC 106135</strain>
    </source>
</reference>
<dbReference type="SUPFAM" id="SSF51735">
    <property type="entry name" value="NAD(P)-binding Rossmann-fold domains"/>
    <property type="match status" value="1"/>
</dbReference>
<protein>
    <submittedName>
        <fullName evidence="3">Oxidoreductase</fullName>
    </submittedName>
</protein>
<dbReference type="SUPFAM" id="SSF55347">
    <property type="entry name" value="Glyceraldehyde-3-phosphate dehydrogenase-like, C-terminal domain"/>
    <property type="match status" value="1"/>
</dbReference>
<dbReference type="Proteomes" id="UP000321513">
    <property type="component" value="Unassembled WGS sequence"/>
</dbReference>
<dbReference type="InterPro" id="IPR036291">
    <property type="entry name" value="NAD(P)-bd_dom_sf"/>
</dbReference>
<evidence type="ECO:0000259" key="1">
    <source>
        <dbReference type="Pfam" id="PF01408"/>
    </source>
</evidence>
<sequence>METVQWGIIGCGDVTEVKSGPAFNKVPNSKLLAVMRRNEEKVKDYAKKHNVPKWYTDAFELINDPEINAIYVATPPLQHEEYAIAAINAGKPVYIEKPMAVDAASAKRIADVAKNNKVSVAHYRRAQPLFIKLKELLESDIIGEIRYINLKFLQVPLSNEDLQLPKVQWRVDPALAGGGLFHDLAPHQLDLMLYYFGKIKNASGYSANQGRAYYADDIVSGNILFESGVIFQGLWCFNVPKEEAVDKCEFVGSKGKISVSIFGEPEITLVIDGKFTKITLDKLQHVQQPMIEKVVQYFLGEGENPSSADEGVEVMTLLEAFTNKSIK</sequence>
<feature type="domain" description="GFO/IDH/MocA-like oxidoreductase" evidence="2">
    <location>
        <begin position="130"/>
        <end position="257"/>
    </location>
</feature>
<evidence type="ECO:0000313" key="4">
    <source>
        <dbReference type="Proteomes" id="UP000321513"/>
    </source>
</evidence>
<gene>
    <name evidence="3" type="ORF">SAE01_35030</name>
</gene>
<evidence type="ECO:0000313" key="3">
    <source>
        <dbReference type="EMBL" id="GEO11007.1"/>
    </source>
</evidence>
<keyword evidence="4" id="KW-1185">Reference proteome</keyword>
<dbReference type="PANTHER" id="PTHR43249:SF1">
    <property type="entry name" value="D-GLUCOSIDE 3-DEHYDROGENASE"/>
    <property type="match status" value="1"/>
</dbReference>
<comment type="caution">
    <text evidence="3">The sequence shown here is derived from an EMBL/GenBank/DDBJ whole genome shotgun (WGS) entry which is preliminary data.</text>
</comment>
<name>A0A512BGQ3_9BACT</name>